<dbReference type="RefSeq" id="WP_120061254.1">
    <property type="nucleotide sequence ID" value="NZ_QYRP01000002.1"/>
</dbReference>
<proteinExistence type="predicted"/>
<name>A0A3A5HBK9_9ACTN</name>
<evidence type="ECO:0000313" key="3">
    <source>
        <dbReference type="Proteomes" id="UP000276542"/>
    </source>
</evidence>
<dbReference type="Proteomes" id="UP000276542">
    <property type="component" value="Unassembled WGS sequence"/>
</dbReference>
<reference evidence="3" key="1">
    <citation type="submission" date="2018-09" db="EMBL/GenBank/DDBJ databases">
        <authorList>
            <person name="Zhu H."/>
        </authorList>
    </citation>
    <scope>NUCLEOTIDE SEQUENCE [LARGE SCALE GENOMIC DNA]</scope>
    <source>
        <strain evidence="3">K1W22B-1</strain>
    </source>
</reference>
<evidence type="ECO:0000313" key="2">
    <source>
        <dbReference type="EMBL" id="RJS47288.1"/>
    </source>
</evidence>
<organism evidence="2 3">
    <name type="scientific">Nocardioides cavernaquae</name>
    <dbReference type="NCBI Taxonomy" id="2321396"/>
    <lineage>
        <taxon>Bacteria</taxon>
        <taxon>Bacillati</taxon>
        <taxon>Actinomycetota</taxon>
        <taxon>Actinomycetes</taxon>
        <taxon>Propionibacteriales</taxon>
        <taxon>Nocardioidaceae</taxon>
        <taxon>Nocardioides</taxon>
    </lineage>
</organism>
<feature type="region of interest" description="Disordered" evidence="1">
    <location>
        <begin position="147"/>
        <end position="169"/>
    </location>
</feature>
<dbReference type="AlphaFoldDB" id="A0A3A5HBK9"/>
<comment type="caution">
    <text evidence="2">The sequence shown here is derived from an EMBL/GenBank/DDBJ whole genome shotgun (WGS) entry which is preliminary data.</text>
</comment>
<keyword evidence="3" id="KW-1185">Reference proteome</keyword>
<feature type="compositionally biased region" description="Basic residues" evidence="1">
    <location>
        <begin position="160"/>
        <end position="169"/>
    </location>
</feature>
<accession>A0A3A5HBK9</accession>
<evidence type="ECO:0000256" key="1">
    <source>
        <dbReference type="SAM" id="MobiDB-lite"/>
    </source>
</evidence>
<protein>
    <submittedName>
        <fullName evidence="2">Uncharacterized protein</fullName>
    </submittedName>
</protein>
<gene>
    <name evidence="2" type="ORF">D4739_14375</name>
</gene>
<dbReference type="EMBL" id="QYRP01000002">
    <property type="protein sequence ID" value="RJS47288.1"/>
    <property type="molecule type" value="Genomic_DNA"/>
</dbReference>
<sequence length="169" mass="18212">MSGWFAGCAWPEDGEVGAFLARVQSDAAGVLDGLVAPDATSAFPVMGCLLTVEVPGIPASEWPVHAHQLQVLRTPGFLGGYWGCSHLWDEFDPGEPDSFSVDAGLAPEVAAAQALAWVRTQLVRPRALQEWDRKWRTPGRRWVLEDTGTVLGGPAPGPRARIRTTRLNG</sequence>